<evidence type="ECO:0000256" key="4">
    <source>
        <dbReference type="SAM" id="SignalP"/>
    </source>
</evidence>
<proteinExistence type="inferred from homology"/>
<organism evidence="6 7">
    <name type="scientific">Cylindrotheca closterium</name>
    <dbReference type="NCBI Taxonomy" id="2856"/>
    <lineage>
        <taxon>Eukaryota</taxon>
        <taxon>Sar</taxon>
        <taxon>Stramenopiles</taxon>
        <taxon>Ochrophyta</taxon>
        <taxon>Bacillariophyta</taxon>
        <taxon>Bacillariophyceae</taxon>
        <taxon>Bacillariophycidae</taxon>
        <taxon>Bacillariales</taxon>
        <taxon>Bacillariaceae</taxon>
        <taxon>Cylindrotheca</taxon>
    </lineage>
</organism>
<dbReference type="InterPro" id="IPR004147">
    <property type="entry name" value="ABC1_dom"/>
</dbReference>
<dbReference type="AlphaFoldDB" id="A0AAD2FHM0"/>
<dbReference type="InterPro" id="IPR050154">
    <property type="entry name" value="UbiB_kinase"/>
</dbReference>
<protein>
    <recommendedName>
        <fullName evidence="5">ABC1 atypical kinase-like domain-containing protein</fullName>
    </recommendedName>
</protein>
<evidence type="ECO:0000313" key="7">
    <source>
        <dbReference type="Proteomes" id="UP001295423"/>
    </source>
</evidence>
<dbReference type="EMBL" id="CAKOGP040000224">
    <property type="protein sequence ID" value="CAJ1932481.1"/>
    <property type="molecule type" value="Genomic_DNA"/>
</dbReference>
<feature type="coiled-coil region" evidence="2">
    <location>
        <begin position="83"/>
        <end position="121"/>
    </location>
</feature>
<dbReference type="CDD" id="cd05121">
    <property type="entry name" value="ABC1_ADCK3-like"/>
    <property type="match status" value="1"/>
</dbReference>
<feature type="compositionally biased region" description="Low complexity" evidence="3">
    <location>
        <begin position="366"/>
        <end position="378"/>
    </location>
</feature>
<feature type="signal peptide" evidence="4">
    <location>
        <begin position="1"/>
        <end position="23"/>
    </location>
</feature>
<reference evidence="6" key="1">
    <citation type="submission" date="2023-08" db="EMBL/GenBank/DDBJ databases">
        <authorList>
            <person name="Audoor S."/>
            <person name="Bilcke G."/>
        </authorList>
    </citation>
    <scope>NUCLEOTIDE SEQUENCE</scope>
</reference>
<evidence type="ECO:0000256" key="1">
    <source>
        <dbReference type="ARBA" id="ARBA00009670"/>
    </source>
</evidence>
<dbReference type="Proteomes" id="UP001295423">
    <property type="component" value="Unassembled WGS sequence"/>
</dbReference>
<sequence length="712" mass="79500">MLLNSTQLLVVIIAIITPPQANAFTNTNLASLMPNSHHVLQATTTTTMTTADSALEEMIMEPPPVEETKRDFPDLEAVESSQELLLEEQKEQLREEIEAQQREIESQIEHLKTEKQQQQQQEEHKGPSMAASRALRLFDIVFNDIIAPIYTTLIQRGLPPNGDWDQFWGFPWNGKTLADQCVLALEKMGPTYVKFGQALASRPDIVPRSLAQSLRTLQDSMQPFDTLIAKEIIQQELANSSASHEEDIQALVSSLSDHPVAAASIGQVYSGHLANGQKVAIKVQRPGIREIVQQDASLLHTIVQMVEPIPALPGLQKNQERLVETNLKGAVDEFMSRIVEELDYRNEANNIQTFHQLYSHRRPTASSNRQRSSSSSSNENKEHEEDNRIEVVVPEVYMDLCTDQVIVMEWIEGTHLVDLETDSSSQESLALIQQCIECTLSQLLDTGVLHADPHGGNLLKVTDTSGEQEIKRLGYIDFGLLSTVPVQVRDGLVCAVAELVFARNVTAVANLFGELQLLPEDIVSDPSERMALTVELQQAMAACLKYEPVPSSSPTSSTTIPSLRFDKLLDALTRLVPRFRFQLPPYFINNARALGTLEGMAREINPDFNVLQTMYPYILGRLLSNPTNSPIVEATVQSLIRSPVTGKIDMQRIKKLVQDATVLTGYSKKKVILDVLQSRNGPRLAKTVAKEQLKQAVARRLSFVKRTKRMRL</sequence>
<dbReference type="Pfam" id="PF03109">
    <property type="entry name" value="ABC1"/>
    <property type="match status" value="1"/>
</dbReference>
<accession>A0AAD2FHM0</accession>
<dbReference type="PANTHER" id="PTHR10566">
    <property type="entry name" value="CHAPERONE-ACTIVITY OF BC1 COMPLEX CABC1 -RELATED"/>
    <property type="match status" value="1"/>
</dbReference>
<dbReference type="InterPro" id="IPR011009">
    <property type="entry name" value="Kinase-like_dom_sf"/>
</dbReference>
<comment type="caution">
    <text evidence="6">The sequence shown here is derived from an EMBL/GenBank/DDBJ whole genome shotgun (WGS) entry which is preliminary data.</text>
</comment>
<feature type="domain" description="ABC1 atypical kinase-like" evidence="5">
    <location>
        <begin position="217"/>
        <end position="509"/>
    </location>
</feature>
<comment type="similarity">
    <text evidence="1">Belongs to the protein kinase superfamily. ADCK protein kinase family.</text>
</comment>
<evidence type="ECO:0000256" key="2">
    <source>
        <dbReference type="SAM" id="Coils"/>
    </source>
</evidence>
<evidence type="ECO:0000259" key="5">
    <source>
        <dbReference type="Pfam" id="PF03109"/>
    </source>
</evidence>
<keyword evidence="7" id="KW-1185">Reference proteome</keyword>
<feature type="region of interest" description="Disordered" evidence="3">
    <location>
        <begin position="356"/>
        <end position="387"/>
    </location>
</feature>
<dbReference type="SUPFAM" id="SSF56112">
    <property type="entry name" value="Protein kinase-like (PK-like)"/>
    <property type="match status" value="1"/>
</dbReference>
<name>A0AAD2FHM0_9STRA</name>
<evidence type="ECO:0000313" key="6">
    <source>
        <dbReference type="EMBL" id="CAJ1932481.1"/>
    </source>
</evidence>
<keyword evidence="4" id="KW-0732">Signal</keyword>
<gene>
    <name evidence="6" type="ORF">CYCCA115_LOCUS2858</name>
</gene>
<keyword evidence="2" id="KW-0175">Coiled coil</keyword>
<dbReference type="PANTHER" id="PTHR10566:SF123">
    <property type="entry name" value="PROTEIN KINASE SUPERFAMILY PROTEIN"/>
    <property type="match status" value="1"/>
</dbReference>
<evidence type="ECO:0000256" key="3">
    <source>
        <dbReference type="SAM" id="MobiDB-lite"/>
    </source>
</evidence>
<feature type="chain" id="PRO_5041963956" description="ABC1 atypical kinase-like domain-containing protein" evidence="4">
    <location>
        <begin position="24"/>
        <end position="712"/>
    </location>
</feature>